<evidence type="ECO:0000259" key="1">
    <source>
        <dbReference type="Pfam" id="PF19834"/>
    </source>
</evidence>
<dbReference type="Proteomes" id="UP001179614">
    <property type="component" value="Chromosome"/>
</dbReference>
<name>A0ABY7MP06_9BRAD</name>
<dbReference type="InterPro" id="IPR045632">
    <property type="entry name" value="DUF6314"/>
</dbReference>
<protein>
    <submittedName>
        <fullName evidence="2">DUF6314 family protein</fullName>
    </submittedName>
</protein>
<sequence>MRRPEDMNGATIVGWGDASQVAKRLIGSWSFDRVIEGQATMQGTATFTPLDRVRLAYREQGYLKLANGNIVQAEREYVFSSSGFSSSGGGFNVFFKEDPPRLFHEISLSASPGGELSGHARHLCKRDEYLSTYLFLPDGTFAIRHVVRGPRKDYTMNTTYTPLA</sequence>
<evidence type="ECO:0000313" key="3">
    <source>
        <dbReference type="Proteomes" id="UP001179614"/>
    </source>
</evidence>
<proteinExistence type="predicted"/>
<feature type="domain" description="DUF6314" evidence="1">
    <location>
        <begin position="25"/>
        <end position="161"/>
    </location>
</feature>
<dbReference type="Pfam" id="PF19834">
    <property type="entry name" value="DUF6314"/>
    <property type="match status" value="1"/>
</dbReference>
<dbReference type="EMBL" id="CP089391">
    <property type="protein sequence ID" value="WBL79681.1"/>
    <property type="molecule type" value="Genomic_DNA"/>
</dbReference>
<keyword evidence="3" id="KW-1185">Reference proteome</keyword>
<accession>A0ABY7MP06</accession>
<reference evidence="2" key="1">
    <citation type="submission" date="2021-12" db="EMBL/GenBank/DDBJ databases">
        <title>Bradyrhizobium xenonodulans sp. nov.</title>
        <authorList>
            <person name="Claassens R."/>
            <person name="Venter S.N."/>
            <person name="Beukes C.W."/>
            <person name="Stepkowski T."/>
            <person name="Steenkamp E.T."/>
        </authorList>
    </citation>
    <scope>NUCLEOTIDE SEQUENCE</scope>
    <source>
        <strain evidence="2">14AB</strain>
    </source>
</reference>
<evidence type="ECO:0000313" key="2">
    <source>
        <dbReference type="EMBL" id="WBL79681.1"/>
    </source>
</evidence>
<dbReference type="RefSeq" id="WP_270165689.1">
    <property type="nucleotide sequence ID" value="NZ_CP089391.1"/>
</dbReference>
<gene>
    <name evidence="2" type="ORF">I3J27_04415</name>
</gene>
<organism evidence="2 3">
    <name type="scientific">Bradyrhizobium xenonodulans</name>
    <dbReference type="NCBI Taxonomy" id="2736875"/>
    <lineage>
        <taxon>Bacteria</taxon>
        <taxon>Pseudomonadati</taxon>
        <taxon>Pseudomonadota</taxon>
        <taxon>Alphaproteobacteria</taxon>
        <taxon>Hyphomicrobiales</taxon>
        <taxon>Nitrobacteraceae</taxon>
        <taxon>Bradyrhizobium</taxon>
    </lineage>
</organism>